<dbReference type="Proteomes" id="UP000059680">
    <property type="component" value="Chromosome 2"/>
</dbReference>
<evidence type="ECO:0000313" key="1">
    <source>
        <dbReference type="EMBL" id="BAS78045.1"/>
    </source>
</evidence>
<reference evidence="2" key="1">
    <citation type="journal article" date="2005" name="Nature">
        <title>The map-based sequence of the rice genome.</title>
        <authorList>
            <consortium name="International rice genome sequencing project (IRGSP)"/>
            <person name="Matsumoto T."/>
            <person name="Wu J."/>
            <person name="Kanamori H."/>
            <person name="Katayose Y."/>
            <person name="Fujisawa M."/>
            <person name="Namiki N."/>
            <person name="Mizuno H."/>
            <person name="Yamamoto K."/>
            <person name="Antonio B.A."/>
            <person name="Baba T."/>
            <person name="Sakata K."/>
            <person name="Nagamura Y."/>
            <person name="Aoki H."/>
            <person name="Arikawa K."/>
            <person name="Arita K."/>
            <person name="Bito T."/>
            <person name="Chiden Y."/>
            <person name="Fujitsuka N."/>
            <person name="Fukunaka R."/>
            <person name="Hamada M."/>
            <person name="Harada C."/>
            <person name="Hayashi A."/>
            <person name="Hijishita S."/>
            <person name="Honda M."/>
            <person name="Hosokawa S."/>
            <person name="Ichikawa Y."/>
            <person name="Idonuma A."/>
            <person name="Iijima M."/>
            <person name="Ikeda M."/>
            <person name="Ikeno M."/>
            <person name="Ito K."/>
            <person name="Ito S."/>
            <person name="Ito T."/>
            <person name="Ito Y."/>
            <person name="Ito Y."/>
            <person name="Iwabuchi A."/>
            <person name="Kamiya K."/>
            <person name="Karasawa W."/>
            <person name="Kurita K."/>
            <person name="Katagiri S."/>
            <person name="Kikuta A."/>
            <person name="Kobayashi H."/>
            <person name="Kobayashi N."/>
            <person name="Machita K."/>
            <person name="Maehara T."/>
            <person name="Masukawa M."/>
            <person name="Mizubayashi T."/>
            <person name="Mukai Y."/>
            <person name="Nagasaki H."/>
            <person name="Nagata Y."/>
            <person name="Naito S."/>
            <person name="Nakashima M."/>
            <person name="Nakama Y."/>
            <person name="Nakamichi Y."/>
            <person name="Nakamura M."/>
            <person name="Meguro A."/>
            <person name="Negishi M."/>
            <person name="Ohta I."/>
            <person name="Ohta T."/>
            <person name="Okamoto M."/>
            <person name="Ono N."/>
            <person name="Saji S."/>
            <person name="Sakaguchi M."/>
            <person name="Sakai K."/>
            <person name="Shibata M."/>
            <person name="Shimokawa T."/>
            <person name="Song J."/>
            <person name="Takazaki Y."/>
            <person name="Terasawa K."/>
            <person name="Tsugane M."/>
            <person name="Tsuji K."/>
            <person name="Ueda S."/>
            <person name="Waki K."/>
            <person name="Yamagata H."/>
            <person name="Yamamoto M."/>
            <person name="Yamamoto S."/>
            <person name="Yamane H."/>
            <person name="Yoshiki S."/>
            <person name="Yoshihara R."/>
            <person name="Yukawa K."/>
            <person name="Zhong H."/>
            <person name="Yano M."/>
            <person name="Yuan Q."/>
            <person name="Ouyang S."/>
            <person name="Liu J."/>
            <person name="Jones K.M."/>
            <person name="Gansberger K."/>
            <person name="Moffat K."/>
            <person name="Hill J."/>
            <person name="Bera J."/>
            <person name="Fadrosh D."/>
            <person name="Jin S."/>
            <person name="Johri S."/>
            <person name="Kim M."/>
            <person name="Overton L."/>
            <person name="Reardon M."/>
            <person name="Tsitrin T."/>
            <person name="Vuong H."/>
            <person name="Weaver B."/>
            <person name="Ciecko A."/>
            <person name="Tallon L."/>
            <person name="Jackson J."/>
            <person name="Pai G."/>
            <person name="Aken S.V."/>
            <person name="Utterback T."/>
            <person name="Reidmuller S."/>
            <person name="Feldblyum T."/>
            <person name="Hsiao J."/>
            <person name="Zismann V."/>
            <person name="Iobst S."/>
            <person name="de Vazeille A.R."/>
            <person name="Buell C.R."/>
            <person name="Ying K."/>
            <person name="Li Y."/>
            <person name="Lu T."/>
            <person name="Huang Y."/>
            <person name="Zhao Q."/>
            <person name="Feng Q."/>
            <person name="Zhang L."/>
            <person name="Zhu J."/>
            <person name="Weng Q."/>
            <person name="Mu J."/>
            <person name="Lu Y."/>
            <person name="Fan D."/>
            <person name="Liu Y."/>
            <person name="Guan J."/>
            <person name="Zhang Y."/>
            <person name="Yu S."/>
            <person name="Liu X."/>
            <person name="Zhang Y."/>
            <person name="Hong G."/>
            <person name="Han B."/>
            <person name="Choisne N."/>
            <person name="Demange N."/>
            <person name="Orjeda G."/>
            <person name="Samain S."/>
            <person name="Cattolico L."/>
            <person name="Pelletier E."/>
            <person name="Couloux A."/>
            <person name="Segurens B."/>
            <person name="Wincker P."/>
            <person name="D'Hont A."/>
            <person name="Scarpelli C."/>
            <person name="Weissenbach J."/>
            <person name="Salanoubat M."/>
            <person name="Quetier F."/>
            <person name="Yu Y."/>
            <person name="Kim H.R."/>
            <person name="Rambo T."/>
            <person name="Currie J."/>
            <person name="Collura K."/>
            <person name="Luo M."/>
            <person name="Yang T."/>
            <person name="Ammiraju J.S.S."/>
            <person name="Engler F."/>
            <person name="Soderlund C."/>
            <person name="Wing R.A."/>
            <person name="Palmer L.E."/>
            <person name="de la Bastide M."/>
            <person name="Spiegel L."/>
            <person name="Nascimento L."/>
            <person name="Zutavern T."/>
            <person name="O'Shaughnessy A."/>
            <person name="Dike S."/>
            <person name="Dedhia N."/>
            <person name="Preston R."/>
            <person name="Balija V."/>
            <person name="McCombie W.R."/>
            <person name="Chow T."/>
            <person name="Chen H."/>
            <person name="Chung M."/>
            <person name="Chen C."/>
            <person name="Shaw J."/>
            <person name="Wu H."/>
            <person name="Hsiao K."/>
            <person name="Chao Y."/>
            <person name="Chu M."/>
            <person name="Cheng C."/>
            <person name="Hour A."/>
            <person name="Lee P."/>
            <person name="Lin S."/>
            <person name="Lin Y."/>
            <person name="Liou J."/>
            <person name="Liu S."/>
            <person name="Hsing Y."/>
            <person name="Raghuvanshi S."/>
            <person name="Mohanty A."/>
            <person name="Bharti A.K."/>
            <person name="Gaur A."/>
            <person name="Gupta V."/>
            <person name="Kumar D."/>
            <person name="Ravi V."/>
            <person name="Vij S."/>
            <person name="Kapur A."/>
            <person name="Khurana P."/>
            <person name="Khurana P."/>
            <person name="Khurana J.P."/>
            <person name="Tyagi A.K."/>
            <person name="Gaikwad K."/>
            <person name="Singh A."/>
            <person name="Dalal V."/>
            <person name="Srivastava S."/>
            <person name="Dixit A."/>
            <person name="Pal A.K."/>
            <person name="Ghazi I.A."/>
            <person name="Yadav M."/>
            <person name="Pandit A."/>
            <person name="Bhargava A."/>
            <person name="Sureshbabu K."/>
            <person name="Batra K."/>
            <person name="Sharma T.R."/>
            <person name="Mohapatra T."/>
            <person name="Singh N.K."/>
            <person name="Messing J."/>
            <person name="Nelson A.B."/>
            <person name="Fuks G."/>
            <person name="Kavchok S."/>
            <person name="Keizer G."/>
            <person name="Linton E."/>
            <person name="Llaca V."/>
            <person name="Song R."/>
            <person name="Tanyolac B."/>
            <person name="Young S."/>
            <person name="Ho-Il K."/>
            <person name="Hahn J.H."/>
            <person name="Sangsakoo G."/>
            <person name="Vanavichit A."/>
            <person name="de Mattos Luiz.A.T."/>
            <person name="Zimmer P.D."/>
            <person name="Malone G."/>
            <person name="Dellagostin O."/>
            <person name="de Oliveira A.C."/>
            <person name="Bevan M."/>
            <person name="Bancroft I."/>
            <person name="Minx P."/>
            <person name="Cordum H."/>
            <person name="Wilson R."/>
            <person name="Cheng Z."/>
            <person name="Jin W."/>
            <person name="Jiang J."/>
            <person name="Leong S.A."/>
            <person name="Iwama H."/>
            <person name="Gojobori T."/>
            <person name="Itoh T."/>
            <person name="Niimura Y."/>
            <person name="Fujii Y."/>
            <person name="Habara T."/>
            <person name="Sakai H."/>
            <person name="Sato Y."/>
            <person name="Wilson G."/>
            <person name="Kumar K."/>
            <person name="McCouch S."/>
            <person name="Juretic N."/>
            <person name="Hoen D."/>
            <person name="Wright S."/>
            <person name="Bruskiewich R."/>
            <person name="Bureau T."/>
            <person name="Miyao A."/>
            <person name="Hirochika H."/>
            <person name="Nishikawa T."/>
            <person name="Kadowaki K."/>
            <person name="Sugiura M."/>
            <person name="Burr B."/>
            <person name="Sasaki T."/>
        </authorList>
    </citation>
    <scope>NUCLEOTIDE SEQUENCE [LARGE SCALE GENOMIC DNA]</scope>
    <source>
        <strain evidence="2">cv. Nipponbare</strain>
    </source>
</reference>
<reference evidence="1 2" key="2">
    <citation type="journal article" date="2013" name="Plant Cell Physiol.">
        <title>Rice Annotation Project Database (RAP-DB): an integrative and interactive database for rice genomics.</title>
        <authorList>
            <person name="Sakai H."/>
            <person name="Lee S.S."/>
            <person name="Tanaka T."/>
            <person name="Numa H."/>
            <person name="Kim J."/>
            <person name="Kawahara Y."/>
            <person name="Wakimoto H."/>
            <person name="Yang C.C."/>
            <person name="Iwamoto M."/>
            <person name="Abe T."/>
            <person name="Yamada Y."/>
            <person name="Muto A."/>
            <person name="Inokuchi H."/>
            <person name="Ikemura T."/>
            <person name="Matsumoto T."/>
            <person name="Sasaki T."/>
            <person name="Itoh T."/>
        </authorList>
    </citation>
    <scope>NUCLEOTIDE SEQUENCE [LARGE SCALE GENOMIC DNA]</scope>
    <source>
        <strain evidence="2">cv. Nipponbare</strain>
    </source>
</reference>
<gene>
    <name evidence="1" type="ordered locus">Os02g0269400</name>
    <name evidence="1" type="ORF">OSNPB_020269400</name>
</gene>
<dbReference type="eggNOG" id="ENOG502SFTD">
    <property type="taxonomic scope" value="Eukaryota"/>
</dbReference>
<sequence>MVVGKVRSMVAAATVMTHGTVFCTVCDVGPSFPPANTTVIPRATACRVPWISLGPPNDSDNTSTPSFMASSTAARTAASPKFPPTPQQTLYTATRARGAPPRATPAPRPPWWWLTFHTRPPAIVEAVCVPWPWKSLGDMYSPFSISSVAPAEYHRAPMIFRLQFVVLNASPVWQTPFHRAGTGPYPSSLKLGDSGHIPVSR</sequence>
<name>A0A0P0VHF2_ORYSJ</name>
<organism evidence="1 2">
    <name type="scientific">Oryza sativa subsp. japonica</name>
    <name type="common">Rice</name>
    <dbReference type="NCBI Taxonomy" id="39947"/>
    <lineage>
        <taxon>Eukaryota</taxon>
        <taxon>Viridiplantae</taxon>
        <taxon>Streptophyta</taxon>
        <taxon>Embryophyta</taxon>
        <taxon>Tracheophyta</taxon>
        <taxon>Spermatophyta</taxon>
        <taxon>Magnoliopsida</taxon>
        <taxon>Liliopsida</taxon>
        <taxon>Poales</taxon>
        <taxon>Poaceae</taxon>
        <taxon>BOP clade</taxon>
        <taxon>Oryzoideae</taxon>
        <taxon>Oryzeae</taxon>
        <taxon>Oryzinae</taxon>
        <taxon>Oryza</taxon>
        <taxon>Oryza sativa</taxon>
    </lineage>
</organism>
<dbReference type="EMBL" id="AP014958">
    <property type="protein sequence ID" value="BAS78045.1"/>
    <property type="molecule type" value="Genomic_DNA"/>
</dbReference>
<protein>
    <submittedName>
        <fullName evidence="1">Os02g0269400 protein</fullName>
    </submittedName>
</protein>
<dbReference type="PaxDb" id="39947-A0A0P0VHF2"/>
<dbReference type="Gramene" id="Os02t0269400-00">
    <property type="protein sequence ID" value="Os02t0269400-00"/>
    <property type="gene ID" value="Os02g0269400"/>
</dbReference>
<keyword evidence="2" id="KW-1185">Reference proteome</keyword>
<reference evidence="1 2" key="3">
    <citation type="journal article" date="2013" name="Rice">
        <title>Improvement of the Oryza sativa Nipponbare reference genome using next generation sequence and optical map data.</title>
        <authorList>
            <person name="Kawahara Y."/>
            <person name="de la Bastide M."/>
            <person name="Hamilton J.P."/>
            <person name="Kanamori H."/>
            <person name="McCombie W.R."/>
            <person name="Ouyang S."/>
            <person name="Schwartz D.C."/>
            <person name="Tanaka T."/>
            <person name="Wu J."/>
            <person name="Zhou S."/>
            <person name="Childs K.L."/>
            <person name="Davidson R.M."/>
            <person name="Lin H."/>
            <person name="Quesada-Ocampo L."/>
            <person name="Vaillancourt B."/>
            <person name="Sakai H."/>
            <person name="Lee S.S."/>
            <person name="Kim J."/>
            <person name="Numa H."/>
            <person name="Itoh T."/>
            <person name="Buell C.R."/>
            <person name="Matsumoto T."/>
        </authorList>
    </citation>
    <scope>NUCLEOTIDE SEQUENCE [LARGE SCALE GENOMIC DNA]</scope>
    <source>
        <strain evidence="2">cv. Nipponbare</strain>
    </source>
</reference>
<dbReference type="AlphaFoldDB" id="A0A0P0VHF2"/>
<proteinExistence type="predicted"/>
<dbReference type="InParanoid" id="A0A0P0VHF2"/>
<accession>A0A0P0VHF2</accession>
<evidence type="ECO:0000313" key="2">
    <source>
        <dbReference type="Proteomes" id="UP000059680"/>
    </source>
</evidence>